<feature type="compositionally biased region" description="Low complexity" evidence="7">
    <location>
        <begin position="51"/>
        <end position="73"/>
    </location>
</feature>
<comment type="caution">
    <text evidence="9">The sequence shown here is derived from an EMBL/GenBank/DDBJ whole genome shotgun (WGS) entry which is preliminary data.</text>
</comment>
<dbReference type="CDD" id="cd11344">
    <property type="entry name" value="AmyAc_GlgE_like"/>
    <property type="match status" value="1"/>
</dbReference>
<name>A0A561UES0_9ACTN</name>
<dbReference type="Pfam" id="PF11896">
    <property type="entry name" value="GlgE_dom_N_S"/>
    <property type="match status" value="1"/>
</dbReference>
<proteinExistence type="inferred from homology"/>
<dbReference type="InterPro" id="IPR026585">
    <property type="entry name" value="GlgE"/>
</dbReference>
<evidence type="ECO:0000256" key="6">
    <source>
        <dbReference type="HAMAP-Rule" id="MF_02124"/>
    </source>
</evidence>
<keyword evidence="3 6" id="KW-0808">Transferase</keyword>
<feature type="binding site" evidence="6">
    <location>
        <position position="350"/>
    </location>
    <ligand>
        <name>alpha-maltose 1-phosphate</name>
        <dbReference type="ChEBI" id="CHEBI:63576"/>
    </ligand>
</feature>
<evidence type="ECO:0000256" key="3">
    <source>
        <dbReference type="ARBA" id="ARBA00022679"/>
    </source>
</evidence>
<dbReference type="InterPro" id="IPR013783">
    <property type="entry name" value="Ig-like_fold"/>
</dbReference>
<dbReference type="PANTHER" id="PTHR47786:SF2">
    <property type="entry name" value="GLYCOSYL HYDROLASE FAMILY 13 CATALYTIC DOMAIN-CONTAINING PROTEIN"/>
    <property type="match status" value="1"/>
</dbReference>
<dbReference type="Gene3D" id="2.60.40.1180">
    <property type="entry name" value="Golgi alpha-mannosidase II"/>
    <property type="match status" value="1"/>
</dbReference>
<dbReference type="InterPro" id="IPR006047">
    <property type="entry name" value="GH13_cat_dom"/>
</dbReference>
<keyword evidence="4 6" id="KW-0119">Carbohydrate metabolism</keyword>
<dbReference type="EMBL" id="VIWT01000001">
    <property type="protein sequence ID" value="TWF97854.1"/>
    <property type="molecule type" value="Genomic_DNA"/>
</dbReference>
<feature type="compositionally biased region" description="Low complexity" evidence="7">
    <location>
        <begin position="21"/>
        <end position="32"/>
    </location>
</feature>
<dbReference type="InterPro" id="IPR021828">
    <property type="entry name" value="GlgE_dom_N/S"/>
</dbReference>
<reference evidence="9 10" key="1">
    <citation type="submission" date="2019-06" db="EMBL/GenBank/DDBJ databases">
        <title>Sequencing the genomes of 1000 actinobacteria strains.</title>
        <authorList>
            <person name="Klenk H.-P."/>
        </authorList>
    </citation>
    <scope>NUCLEOTIDE SEQUENCE [LARGE SCALE GENOMIC DNA]</scope>
    <source>
        <strain evidence="9 10">DSM 44826</strain>
    </source>
</reference>
<dbReference type="Gene3D" id="3.20.20.80">
    <property type="entry name" value="Glycosidases"/>
    <property type="match status" value="1"/>
</dbReference>
<feature type="active site" description="Nucleophile" evidence="6">
    <location>
        <position position="480"/>
    </location>
</feature>
<dbReference type="SUPFAM" id="SSF51445">
    <property type="entry name" value="(Trans)glycosidases"/>
    <property type="match status" value="1"/>
</dbReference>
<dbReference type="SUPFAM" id="SSF51011">
    <property type="entry name" value="Glycosyl hydrolase domain"/>
    <property type="match status" value="1"/>
</dbReference>
<evidence type="ECO:0000259" key="8">
    <source>
        <dbReference type="SMART" id="SM00642"/>
    </source>
</evidence>
<evidence type="ECO:0000313" key="9">
    <source>
        <dbReference type="EMBL" id="TWF97854.1"/>
    </source>
</evidence>
<accession>A0A561UES0</accession>
<gene>
    <name evidence="6" type="primary">glgE</name>
    <name evidence="9" type="ORF">FHX73_111655</name>
</gene>
<dbReference type="Gene3D" id="2.60.40.10">
    <property type="entry name" value="Immunoglobulins"/>
    <property type="match status" value="1"/>
</dbReference>
<dbReference type="Pfam" id="PF21702">
    <property type="entry name" value="GLGE_C"/>
    <property type="match status" value="1"/>
</dbReference>
<comment type="catalytic activity">
    <reaction evidence="5 6">
        <text>alpha-maltose 1-phosphate + [(1-&gt;4)-alpha-D-glucosyl](n) = [(1-&gt;4)-alpha-D-glucosyl](n+2) + phosphate</text>
        <dbReference type="Rhea" id="RHEA:42692"/>
        <dbReference type="Rhea" id="RHEA-COMP:9584"/>
        <dbReference type="Rhea" id="RHEA-COMP:10183"/>
        <dbReference type="ChEBI" id="CHEBI:15444"/>
        <dbReference type="ChEBI" id="CHEBI:43474"/>
        <dbReference type="ChEBI" id="CHEBI:63576"/>
        <dbReference type="EC" id="2.4.99.16"/>
    </reaction>
</comment>
<protein>
    <recommendedName>
        <fullName evidence="6">Alpha-1,4-glucan:maltose-1-phosphate maltosyltransferase</fullName>
        <shortName evidence="6">GMPMT</shortName>
        <ecNumber evidence="6">2.4.99.16</ecNumber>
    </recommendedName>
    <alternativeName>
        <fullName evidence="6">(1-&gt;4)-alpha-D-glucan:maltose-1-phosphate alpha-D-maltosyltransferase</fullName>
    </alternativeName>
</protein>
<comment type="function">
    <text evidence="6">Maltosyltransferase that uses maltose 1-phosphate (M1P) as the sugar donor to elongate linear or branched alpha-(1-&gt;4)-glucans. Is involved in a branched alpha-glucan biosynthetic pathway from trehalose, together with TreS, Mak and GlgB.</text>
</comment>
<feature type="domain" description="Glycosyl hydrolase family 13 catalytic" evidence="8">
    <location>
        <begin position="296"/>
        <end position="645"/>
    </location>
</feature>
<dbReference type="InterPro" id="IPR049171">
    <property type="entry name" value="GLGE_C"/>
</dbReference>
<feature type="region of interest" description="Disordered" evidence="7">
    <location>
        <begin position="1"/>
        <end position="104"/>
    </location>
</feature>
<evidence type="ECO:0000256" key="4">
    <source>
        <dbReference type="ARBA" id="ARBA00023277"/>
    </source>
</evidence>
<dbReference type="HAMAP" id="MF_02124">
    <property type="entry name" value="GlgE"/>
    <property type="match status" value="1"/>
</dbReference>
<feature type="binding site" evidence="6">
    <location>
        <begin position="620"/>
        <end position="621"/>
    </location>
    <ligand>
        <name>alpha-maltose 1-phosphate</name>
        <dbReference type="ChEBI" id="CHEBI:63576"/>
    </ligand>
</feature>
<comment type="similarity">
    <text evidence="6">Belongs to the glycosyl hydrolase 13 family. GlgE subfamily.</text>
</comment>
<feature type="binding site" evidence="6">
    <location>
        <position position="410"/>
    </location>
    <ligand>
        <name>alpha-maltose 1-phosphate</name>
        <dbReference type="ChEBI" id="CHEBI:63576"/>
    </ligand>
</feature>
<sequence>MHGDTRSQSALVSEGLEPFGEPALPIPAIAEPVAPPAAEPAAPPARRRTTTPRTTTPRSTATRSTATRSAEAPSHPRETPSKSGGGTRSTARTKPKESTPMIGRIPVLDVAPAVDGGRRPARAVVGETFRVSATVFREGHDAVGANVVLRDPKGRGAGWLPMRELAPGTDRWGAEVTPTAEGRWSYTVEAWSDPVATWRHAAAIKVPAGQDVDLVLEEGAVLLERAANGVPKREGRTQVLRAVAALRDATRPPLTRLAAAFTPEVTGPLERHPLRELVTAAQALPLRVERRRALYGSWYEFFPRSEGATLDPPRSGTFRTAAERLPAVAAMGFDVVYLPPIHPIGLAYRKGPNNSLTAGPDDVGSPWAIGSPEGGHDAVHPDLGTIEDFDAFVARAAELGLEIALDFALQASPDHPWVNKHPEWFGHRLDGSIAFAENPPKKYQDIYPINFDQDFDGLVIETIRLLRHWMAHGVRIFRVDNPHTKPVHFWEKVLGEVNRTDPDVIFLAEAFTRPAMMHTLGKIGFQQSYTYFTWRNSKQELTEYLTELSGEAAAYMRPNFFANTPDILPRHLQRTGPAAFAVRAVLAATLSPSWGVYAGFELAECVPAGPDTEEYLDSEKYQLRPRDWNRTDTLAPLLTALNRLRRAHPALQELRNLVFLPTDNDRIIAYTKRTGEDEVIVVVNLDPWQAQQATVTLPSDEELAVTDELSGEQYTWHRHNYVRLEPSSTPAHLLTVRRTSL</sequence>
<dbReference type="Gene3D" id="1.20.58.80">
    <property type="entry name" value="Phosphotransferase system, lactose/cellobiose-type IIA subunit"/>
    <property type="match status" value="1"/>
</dbReference>
<keyword evidence="2 6" id="KW-0328">Glycosyltransferase</keyword>
<feature type="binding site" evidence="6">
    <location>
        <position position="481"/>
    </location>
    <ligand>
        <name>alpha-maltose 1-phosphate</name>
        <dbReference type="ChEBI" id="CHEBI:63576"/>
    </ligand>
</feature>
<dbReference type="SMART" id="SM00642">
    <property type="entry name" value="Aamy"/>
    <property type="match status" value="1"/>
</dbReference>
<dbReference type="GO" id="GO:0004553">
    <property type="term" value="F:hydrolase activity, hydrolyzing O-glycosyl compounds"/>
    <property type="evidence" value="ECO:0007669"/>
    <property type="project" value="InterPro"/>
</dbReference>
<comment type="subunit">
    <text evidence="1 6">Homodimer.</text>
</comment>
<evidence type="ECO:0000256" key="2">
    <source>
        <dbReference type="ARBA" id="ARBA00022676"/>
    </source>
</evidence>
<dbReference type="InterPro" id="IPR017853">
    <property type="entry name" value="GH"/>
</dbReference>
<dbReference type="AlphaFoldDB" id="A0A561UES0"/>
<dbReference type="GO" id="GO:0016758">
    <property type="term" value="F:hexosyltransferase activity"/>
    <property type="evidence" value="ECO:0007669"/>
    <property type="project" value="UniProtKB-UniRule"/>
</dbReference>
<feature type="binding site" evidence="6">
    <location>
        <position position="445"/>
    </location>
    <ligand>
        <name>alpha-maltose 1-phosphate</name>
        <dbReference type="ChEBI" id="CHEBI:63576"/>
    </ligand>
</feature>
<feature type="active site" description="Proton donor" evidence="6">
    <location>
        <position position="509"/>
    </location>
</feature>
<dbReference type="Proteomes" id="UP000317940">
    <property type="component" value="Unassembled WGS sequence"/>
</dbReference>
<evidence type="ECO:0000256" key="7">
    <source>
        <dbReference type="SAM" id="MobiDB-lite"/>
    </source>
</evidence>
<evidence type="ECO:0000256" key="5">
    <source>
        <dbReference type="ARBA" id="ARBA00048735"/>
    </source>
</evidence>
<evidence type="ECO:0000313" key="10">
    <source>
        <dbReference type="Proteomes" id="UP000317940"/>
    </source>
</evidence>
<feature type="compositionally biased region" description="Polar residues" evidence="7">
    <location>
        <begin position="1"/>
        <end position="11"/>
    </location>
</feature>
<dbReference type="EC" id="2.4.99.16" evidence="6"/>
<feature type="site" description="Transition state stabilizer" evidence="6">
    <location>
        <position position="566"/>
    </location>
</feature>
<keyword evidence="10" id="KW-1185">Reference proteome</keyword>
<dbReference type="PANTHER" id="PTHR47786">
    <property type="entry name" value="ALPHA-1,4-GLUCAN:MALTOSE-1-PHOSPHATE MALTOSYLTRANSFERASE"/>
    <property type="match status" value="1"/>
</dbReference>
<organism evidence="9 10">
    <name type="scientific">Kitasatospora viridis</name>
    <dbReference type="NCBI Taxonomy" id="281105"/>
    <lineage>
        <taxon>Bacteria</taxon>
        <taxon>Bacillati</taxon>
        <taxon>Actinomycetota</taxon>
        <taxon>Actinomycetes</taxon>
        <taxon>Kitasatosporales</taxon>
        <taxon>Streptomycetaceae</taxon>
        <taxon>Kitasatospora</taxon>
    </lineage>
</organism>
<feature type="compositionally biased region" description="Pro residues" evidence="7">
    <location>
        <begin position="33"/>
        <end position="43"/>
    </location>
</feature>
<dbReference type="InterPro" id="IPR013780">
    <property type="entry name" value="Glyco_hydro_b"/>
</dbReference>
<dbReference type="GO" id="GO:0030979">
    <property type="term" value="P:alpha-glucan biosynthetic process"/>
    <property type="evidence" value="ECO:0007669"/>
    <property type="project" value="UniProtKB-UniRule"/>
</dbReference>
<evidence type="ECO:0000256" key="1">
    <source>
        <dbReference type="ARBA" id="ARBA00011738"/>
    </source>
</evidence>